<name>Q6AKC3_DESPS</name>
<dbReference type="HOGENOM" id="CLU_115327_0_0_7"/>
<gene>
    <name evidence="1" type="ordered locus">DP2473</name>
</gene>
<proteinExistence type="predicted"/>
<dbReference type="STRING" id="177439.DP2473"/>
<organism evidence="1 2">
    <name type="scientific">Desulfotalea psychrophila (strain LSv54 / DSM 12343)</name>
    <dbReference type="NCBI Taxonomy" id="177439"/>
    <lineage>
        <taxon>Bacteria</taxon>
        <taxon>Pseudomonadati</taxon>
        <taxon>Thermodesulfobacteriota</taxon>
        <taxon>Desulfobulbia</taxon>
        <taxon>Desulfobulbales</taxon>
        <taxon>Desulfocapsaceae</taxon>
        <taxon>Desulfotalea</taxon>
    </lineage>
</organism>
<dbReference type="KEGG" id="dps:DP2473"/>
<dbReference type="Proteomes" id="UP000000602">
    <property type="component" value="Chromosome"/>
</dbReference>
<dbReference type="AlphaFoldDB" id="Q6AKC3"/>
<dbReference type="RefSeq" id="WP_011189714.1">
    <property type="nucleotide sequence ID" value="NC_006138.1"/>
</dbReference>
<protein>
    <submittedName>
        <fullName evidence="1">Uncharacterized protein</fullName>
    </submittedName>
</protein>
<keyword evidence="2" id="KW-1185">Reference proteome</keyword>
<dbReference type="OrthoDB" id="5396767at2"/>
<reference evidence="2" key="1">
    <citation type="journal article" date="2004" name="Environ. Microbiol.">
        <title>The genome of Desulfotalea psychrophila, a sulfate-reducing bacterium from permanently cold Arctic sediments.</title>
        <authorList>
            <person name="Rabus R."/>
            <person name="Ruepp A."/>
            <person name="Frickey T."/>
            <person name="Rattei T."/>
            <person name="Fartmann B."/>
            <person name="Stark M."/>
            <person name="Bauer M."/>
            <person name="Zibat A."/>
            <person name="Lombardot T."/>
            <person name="Becker I."/>
            <person name="Amann J."/>
            <person name="Gellner K."/>
            <person name="Teeling H."/>
            <person name="Leuschner W.D."/>
            <person name="Gloeckner F.-O."/>
            <person name="Lupas A.N."/>
            <person name="Amann R."/>
            <person name="Klenk H.-P."/>
        </authorList>
    </citation>
    <scope>NUCLEOTIDE SEQUENCE [LARGE SCALE GENOMIC DNA]</scope>
    <source>
        <strain evidence="2">DSM 12343 / LSv54</strain>
    </source>
</reference>
<dbReference type="EMBL" id="CR522870">
    <property type="protein sequence ID" value="CAG37202.1"/>
    <property type="molecule type" value="Genomic_DNA"/>
</dbReference>
<accession>Q6AKC3</accession>
<evidence type="ECO:0000313" key="1">
    <source>
        <dbReference type="EMBL" id="CAG37202.1"/>
    </source>
</evidence>
<dbReference type="eggNOG" id="ENOG5032WXJ">
    <property type="taxonomic scope" value="Bacteria"/>
</dbReference>
<evidence type="ECO:0000313" key="2">
    <source>
        <dbReference type="Proteomes" id="UP000000602"/>
    </source>
</evidence>
<sequence length="197" mass="21955">MKRSTIPNILFLLPADQLSRYTSLLQSGAIVTTNTGIGLQDFLSALPGFSHKDNEKIDTIFLDGVPVDDLGKKFNRPAHTLALSAVMPGLAAAIFRRNSIHSALRSRIETRGTEAAEGMKCTVRLKLFNTIARDYGILLFKQGVCMNSEPLLKTFSRRKILLDRIEEIQYENRVIDATELIALLGKNPQIFLRIQGI</sequence>